<keyword evidence="7 10" id="KW-1133">Transmembrane helix</keyword>
<proteinExistence type="predicted"/>
<keyword evidence="3" id="KW-1003">Cell membrane</keyword>
<dbReference type="AlphaFoldDB" id="A0A5E5AKU3"/>
<evidence type="ECO:0000313" key="13">
    <source>
        <dbReference type="Proteomes" id="UP000383122"/>
    </source>
</evidence>
<dbReference type="GO" id="GO:0005886">
    <property type="term" value="C:plasma membrane"/>
    <property type="evidence" value="ECO:0007669"/>
    <property type="project" value="UniProtKB-SubCell"/>
</dbReference>
<dbReference type="InterPro" id="IPR050706">
    <property type="entry name" value="Cyclic-di-GMP_PDE-like"/>
</dbReference>
<evidence type="ECO:0000256" key="8">
    <source>
        <dbReference type="ARBA" id="ARBA00023136"/>
    </source>
</evidence>
<comment type="catalytic activity">
    <reaction evidence="9">
        <text>3',3'-c-di-GMP + H2O = 5'-phosphoguanylyl(3'-&gt;5')guanosine + H(+)</text>
        <dbReference type="Rhea" id="RHEA:24902"/>
        <dbReference type="ChEBI" id="CHEBI:15377"/>
        <dbReference type="ChEBI" id="CHEBI:15378"/>
        <dbReference type="ChEBI" id="CHEBI:58754"/>
        <dbReference type="ChEBI" id="CHEBI:58805"/>
        <dbReference type="EC" id="3.1.4.52"/>
    </reaction>
</comment>
<dbReference type="InterPro" id="IPR024744">
    <property type="entry name" value="CSS-motif_dom"/>
</dbReference>
<dbReference type="SUPFAM" id="SSF141868">
    <property type="entry name" value="EAL domain-like"/>
    <property type="match status" value="1"/>
</dbReference>
<dbReference type="PANTHER" id="PTHR33121:SF80">
    <property type="entry name" value="CYCLIC DI-GMP PHOSPHODIESTERASE PDEL"/>
    <property type="match status" value="1"/>
</dbReference>
<dbReference type="PANTHER" id="PTHR33121">
    <property type="entry name" value="CYCLIC DI-GMP PHOSPHODIESTERASE PDEF"/>
    <property type="match status" value="1"/>
</dbReference>
<dbReference type="Gene3D" id="3.20.20.450">
    <property type="entry name" value="EAL domain"/>
    <property type="match status" value="1"/>
</dbReference>
<evidence type="ECO:0000259" key="11">
    <source>
        <dbReference type="PROSITE" id="PS50883"/>
    </source>
</evidence>
<evidence type="ECO:0000256" key="4">
    <source>
        <dbReference type="ARBA" id="ARBA00022636"/>
    </source>
</evidence>
<protein>
    <recommendedName>
        <fullName evidence="2">cyclic-guanylate-specific phosphodiesterase</fullName>
        <ecNumber evidence="2">3.1.4.52</ecNumber>
    </recommendedName>
</protein>
<dbReference type="InterPro" id="IPR035919">
    <property type="entry name" value="EAL_sf"/>
</dbReference>
<keyword evidence="6" id="KW-0378">Hydrolase</keyword>
<evidence type="ECO:0000313" key="12">
    <source>
        <dbReference type="EMBL" id="VVE73215.1"/>
    </source>
</evidence>
<dbReference type="EC" id="3.1.4.52" evidence="2"/>
<name>A0A5E5AKU3_9BURK</name>
<comment type="subcellular location">
    <subcellularLocation>
        <location evidence="1">Cell membrane</location>
        <topology evidence="1">Multi-pass membrane protein</topology>
    </subcellularLocation>
</comment>
<dbReference type="Pfam" id="PF00563">
    <property type="entry name" value="EAL"/>
    <property type="match status" value="1"/>
</dbReference>
<sequence length="486" mass="53262">MVADANMQASRALEEVDRMLSNASMTAKRVGLEAGARCADVVLELREQVDSVLFVRSVELLTNDQEIYCSSLQGEYRRSIDVEAYVDGRVRLLRHSGTQPDSSLLIYRWVSGGRGAIVTIDGRHVRDALSMVRRNGTDLMLDVGGEVLGRDGIMPSGIVAPSDAIVLQSKLFPISVWAEIPKGELRRRVLADYSVLLLAFAVFGAILGLCARKALSLVGSRRHELERALRTGEFVPYFQPLVSASGGGWLGAEVLIRWEHPKEGIVAPNDFIPLAESTGLIVPMTRGLFDSVATVLSEAEVPDGFRLSFNVSAQHLRCSTIIRDCEAFLARPGMQSVQLVLELTERELLEPNSHIRGIFGALHEMGVKVAVDDFGTGHSSLSYLRDFDMDAIKIDRSFVAKIGENPASEKVLESILEMSRKLNLTVIAEGVERQSQAQFLRELGVPVFQGFLFGRPMAGEVFVRHLQGQQETDGVPVGCSSPSLMI</sequence>
<dbReference type="SMART" id="SM00052">
    <property type="entry name" value="EAL"/>
    <property type="match status" value="1"/>
</dbReference>
<evidence type="ECO:0000256" key="2">
    <source>
        <dbReference type="ARBA" id="ARBA00012282"/>
    </source>
</evidence>
<evidence type="ECO:0000256" key="3">
    <source>
        <dbReference type="ARBA" id="ARBA00022475"/>
    </source>
</evidence>
<evidence type="ECO:0000256" key="1">
    <source>
        <dbReference type="ARBA" id="ARBA00004651"/>
    </source>
</evidence>
<dbReference type="Pfam" id="PF12792">
    <property type="entry name" value="CSS-motif"/>
    <property type="match status" value="1"/>
</dbReference>
<reference evidence="12 13" key="1">
    <citation type="submission" date="2019-08" db="EMBL/GenBank/DDBJ databases">
        <authorList>
            <person name="Peeters C."/>
        </authorList>
    </citation>
    <scope>NUCLEOTIDE SEQUENCE [LARGE SCALE GENOMIC DNA]</scope>
    <source>
        <strain evidence="12 13">LMG 31117</strain>
    </source>
</reference>
<feature type="transmembrane region" description="Helical" evidence="10">
    <location>
        <begin position="190"/>
        <end position="209"/>
    </location>
</feature>
<evidence type="ECO:0000256" key="7">
    <source>
        <dbReference type="ARBA" id="ARBA00022989"/>
    </source>
</evidence>
<evidence type="ECO:0000256" key="9">
    <source>
        <dbReference type="ARBA" id="ARBA00034290"/>
    </source>
</evidence>
<feature type="domain" description="EAL" evidence="11">
    <location>
        <begin position="218"/>
        <end position="470"/>
    </location>
</feature>
<accession>A0A5E5AKU3</accession>
<dbReference type="CDD" id="cd01948">
    <property type="entry name" value="EAL"/>
    <property type="match status" value="1"/>
</dbReference>
<dbReference type="GO" id="GO:0071111">
    <property type="term" value="F:cyclic-guanylate-specific phosphodiesterase activity"/>
    <property type="evidence" value="ECO:0007669"/>
    <property type="project" value="UniProtKB-EC"/>
</dbReference>
<keyword evidence="5 10" id="KW-0812">Transmembrane</keyword>
<dbReference type="PROSITE" id="PS50883">
    <property type="entry name" value="EAL"/>
    <property type="match status" value="1"/>
</dbReference>
<dbReference type="EMBL" id="CABPSP010000016">
    <property type="protein sequence ID" value="VVE73215.1"/>
    <property type="molecule type" value="Genomic_DNA"/>
</dbReference>
<keyword evidence="8 10" id="KW-0472">Membrane</keyword>
<gene>
    <name evidence="12" type="ORF">PAN31117_04657</name>
</gene>
<dbReference type="Proteomes" id="UP000383122">
    <property type="component" value="Unassembled WGS sequence"/>
</dbReference>
<organism evidence="12 13">
    <name type="scientific">Pandoraea anapnoica</name>
    <dbReference type="NCBI Taxonomy" id="2508301"/>
    <lineage>
        <taxon>Bacteria</taxon>
        <taxon>Pseudomonadati</taxon>
        <taxon>Pseudomonadota</taxon>
        <taxon>Betaproteobacteria</taxon>
        <taxon>Burkholderiales</taxon>
        <taxon>Burkholderiaceae</taxon>
        <taxon>Pandoraea</taxon>
    </lineage>
</organism>
<evidence type="ECO:0000256" key="6">
    <source>
        <dbReference type="ARBA" id="ARBA00022801"/>
    </source>
</evidence>
<evidence type="ECO:0000256" key="10">
    <source>
        <dbReference type="SAM" id="Phobius"/>
    </source>
</evidence>
<keyword evidence="4" id="KW-0973">c-di-GMP</keyword>
<dbReference type="InterPro" id="IPR001633">
    <property type="entry name" value="EAL_dom"/>
</dbReference>
<evidence type="ECO:0000256" key="5">
    <source>
        <dbReference type="ARBA" id="ARBA00022692"/>
    </source>
</evidence>
<keyword evidence="13" id="KW-1185">Reference proteome</keyword>